<feature type="domain" description="SCP" evidence="8">
    <location>
        <begin position="90"/>
        <end position="224"/>
    </location>
</feature>
<dbReference type="SMR" id="A0A804LLZ6"/>
<keyword evidence="3" id="KW-0732">Signal</keyword>
<organism evidence="9 10">
    <name type="scientific">Zea mays</name>
    <name type="common">Maize</name>
    <dbReference type="NCBI Taxonomy" id="4577"/>
    <lineage>
        <taxon>Eukaryota</taxon>
        <taxon>Viridiplantae</taxon>
        <taxon>Streptophyta</taxon>
        <taxon>Embryophyta</taxon>
        <taxon>Tracheophyta</taxon>
        <taxon>Spermatophyta</taxon>
        <taxon>Magnoliopsida</taxon>
        <taxon>Liliopsida</taxon>
        <taxon>Poales</taxon>
        <taxon>Poaceae</taxon>
        <taxon>PACMAD clade</taxon>
        <taxon>Panicoideae</taxon>
        <taxon>Andropogonodae</taxon>
        <taxon>Andropogoneae</taxon>
        <taxon>Tripsacinae</taxon>
        <taxon>Zea</taxon>
    </lineage>
</organism>
<keyword evidence="6" id="KW-0568">Pathogenesis-related protein</keyword>
<evidence type="ECO:0000313" key="10">
    <source>
        <dbReference type="Proteomes" id="UP000007305"/>
    </source>
</evidence>
<dbReference type="Proteomes" id="UP000007305">
    <property type="component" value="Chromosome 1"/>
</dbReference>
<dbReference type="FunFam" id="3.40.33.10:FF:000009">
    <property type="entry name" value="Pathogenesis-related protein 1"/>
    <property type="match status" value="1"/>
</dbReference>
<name>A0A804LLZ6_MAIZE</name>
<dbReference type="InParanoid" id="A0A804LLZ6"/>
<dbReference type="InterPro" id="IPR018244">
    <property type="entry name" value="Allrgn_V5/Tpx1_CS"/>
</dbReference>
<keyword evidence="7" id="KW-1133">Transmembrane helix</keyword>
<reference evidence="10" key="1">
    <citation type="submission" date="2015-12" db="EMBL/GenBank/DDBJ databases">
        <title>Update maize B73 reference genome by single molecule sequencing technologies.</title>
        <authorList>
            <consortium name="Maize Genome Sequencing Project"/>
            <person name="Ware D."/>
        </authorList>
    </citation>
    <scope>NUCLEOTIDE SEQUENCE [LARGE SCALE GENOMIC DNA]</scope>
    <source>
        <strain evidence="10">cv. B73</strain>
    </source>
</reference>
<evidence type="ECO:0000256" key="3">
    <source>
        <dbReference type="ARBA" id="ARBA00022729"/>
    </source>
</evidence>
<dbReference type="EnsemblPlants" id="Zm00001eb020340_T001">
    <property type="protein sequence ID" value="Zm00001eb020340_P001"/>
    <property type="gene ID" value="Zm00001eb020340"/>
</dbReference>
<evidence type="ECO:0000256" key="4">
    <source>
        <dbReference type="ARBA" id="ARBA00022821"/>
    </source>
</evidence>
<dbReference type="GO" id="GO:0005615">
    <property type="term" value="C:extracellular space"/>
    <property type="evidence" value="ECO:0000318"/>
    <property type="project" value="GO_Central"/>
</dbReference>
<dbReference type="InterPro" id="IPR001283">
    <property type="entry name" value="CRISP-related"/>
</dbReference>
<keyword evidence="7" id="KW-0812">Transmembrane</keyword>
<evidence type="ECO:0000256" key="7">
    <source>
        <dbReference type="SAM" id="Phobius"/>
    </source>
</evidence>
<dbReference type="FunCoup" id="A0A804LLZ6">
    <property type="interactions" value="1246"/>
</dbReference>
<dbReference type="PRINTS" id="PR00837">
    <property type="entry name" value="V5TPXLIKE"/>
</dbReference>
<dbReference type="PANTHER" id="PTHR10334">
    <property type="entry name" value="CYSTEINE-RICH SECRETORY PROTEIN-RELATED"/>
    <property type="match status" value="1"/>
</dbReference>
<dbReference type="SUPFAM" id="SSF55797">
    <property type="entry name" value="PR-1-like"/>
    <property type="match status" value="1"/>
</dbReference>
<comment type="similarity">
    <text evidence="2">Belongs to the CRISP family.</text>
</comment>
<comment type="function">
    <text evidence="1">Probably involved in the defense reaction of plants against pathogens.</text>
</comment>
<dbReference type="InterPro" id="IPR002413">
    <property type="entry name" value="V5_allergen-like"/>
</dbReference>
<dbReference type="InterPro" id="IPR014044">
    <property type="entry name" value="CAP_dom"/>
</dbReference>
<keyword evidence="5" id="KW-1015">Disulfide bond</keyword>
<reference evidence="9" key="3">
    <citation type="submission" date="2021-05" db="UniProtKB">
        <authorList>
            <consortium name="EnsemblPlants"/>
        </authorList>
    </citation>
    <scope>IDENTIFICATION</scope>
    <source>
        <strain evidence="9">cv. B73</strain>
    </source>
</reference>
<dbReference type="GO" id="GO:0006952">
    <property type="term" value="P:defense response"/>
    <property type="evidence" value="ECO:0007669"/>
    <property type="project" value="UniProtKB-KW"/>
</dbReference>
<keyword evidence="11" id="KW-1267">Proteomics identification</keyword>
<evidence type="ECO:0007829" key="11">
    <source>
        <dbReference type="PeptideAtlas" id="A0A804LLZ6"/>
    </source>
</evidence>
<evidence type="ECO:0000256" key="1">
    <source>
        <dbReference type="ARBA" id="ARBA00003143"/>
    </source>
</evidence>
<evidence type="ECO:0000259" key="8">
    <source>
        <dbReference type="SMART" id="SM00198"/>
    </source>
</evidence>
<protein>
    <recommendedName>
        <fullName evidence="8">SCP domain-containing protein</fullName>
    </recommendedName>
</protein>
<dbReference type="PROSITE" id="PS01009">
    <property type="entry name" value="CRISP_1"/>
    <property type="match status" value="1"/>
</dbReference>
<dbReference type="Pfam" id="PF00188">
    <property type="entry name" value="CAP"/>
    <property type="match status" value="1"/>
</dbReference>
<feature type="transmembrane region" description="Helical" evidence="7">
    <location>
        <begin position="67"/>
        <end position="88"/>
    </location>
</feature>
<evidence type="ECO:0000256" key="6">
    <source>
        <dbReference type="ARBA" id="ARBA00023265"/>
    </source>
</evidence>
<keyword evidence="10" id="KW-1185">Reference proteome</keyword>
<dbReference type="InterPro" id="IPR035940">
    <property type="entry name" value="CAP_sf"/>
</dbReference>
<reference evidence="9" key="2">
    <citation type="submission" date="2019-07" db="EMBL/GenBank/DDBJ databases">
        <authorList>
            <person name="Seetharam A."/>
            <person name="Woodhouse M."/>
            <person name="Cannon E."/>
        </authorList>
    </citation>
    <scope>NUCLEOTIDE SEQUENCE [LARGE SCALE GENOMIC DNA]</scope>
    <source>
        <strain evidence="9">cv. B73</strain>
    </source>
</reference>
<evidence type="ECO:0000313" key="9">
    <source>
        <dbReference type="EnsemblPlants" id="Zm00001eb020340_P001"/>
    </source>
</evidence>
<dbReference type="AlphaFoldDB" id="A0A804LLZ6"/>
<sequence>MLRTLCVKNNTQSRTLHSLSYLTIIYVERETAYKNPEHDLALSHASHIRITNQDRSRMAFPKPTSRLAALAALAAAMAAAMMAATASAQNTPQDFVNLHNRARAADGVGPVAWDARVARYAQDYAAKRAGDCRLVHSGGPFGENIFWGSAGRAWSAADALRSWVDEKRNYHLSSNTCDPGKVCGHYTQVVWRRSTRIGCARVVCADNRGVFIVCSYDPPGNVNGQRPFLTLDAAAK</sequence>
<evidence type="ECO:0000256" key="2">
    <source>
        <dbReference type="ARBA" id="ARBA00009923"/>
    </source>
</evidence>
<dbReference type="Gramene" id="Zm00001eb020340_T001">
    <property type="protein sequence ID" value="Zm00001eb020340_P001"/>
    <property type="gene ID" value="Zm00001eb020340"/>
</dbReference>
<keyword evidence="4" id="KW-0611">Plant defense</keyword>
<dbReference type="PROSITE" id="PS01010">
    <property type="entry name" value="CRISP_2"/>
    <property type="match status" value="1"/>
</dbReference>
<dbReference type="CDD" id="cd05381">
    <property type="entry name" value="CAP_PR-1"/>
    <property type="match status" value="1"/>
</dbReference>
<accession>A0A804LLZ6</accession>
<keyword evidence="7" id="KW-0472">Membrane</keyword>
<dbReference type="Gene3D" id="3.40.33.10">
    <property type="entry name" value="CAP"/>
    <property type="match status" value="1"/>
</dbReference>
<evidence type="ECO:0000256" key="5">
    <source>
        <dbReference type="ARBA" id="ARBA00023157"/>
    </source>
</evidence>
<dbReference type="SMART" id="SM00198">
    <property type="entry name" value="SCP"/>
    <property type="match status" value="1"/>
</dbReference>
<proteinExistence type="evidence at protein level"/>
<dbReference type="PRINTS" id="PR00838">
    <property type="entry name" value="V5ALLERGEN"/>
</dbReference>